<dbReference type="EMBL" id="CP086322">
    <property type="protein sequence ID" value="UQA95611.1"/>
    <property type="molecule type" value="Genomic_DNA"/>
</dbReference>
<reference evidence="1" key="1">
    <citation type="submission" date="2021-10" db="EMBL/GenBank/DDBJ databases">
        <title>Streptomyces nigrumlapis sp.nov.,an antimicrobial producing actinobacterium isolated from Black Gobi rocks.</title>
        <authorList>
            <person name="Wen Y."/>
            <person name="Zhang W."/>
            <person name="Liu X.G."/>
        </authorList>
    </citation>
    <scope>NUCLEOTIDE SEQUENCE</scope>
    <source>
        <strain evidence="1">ST13-2-2</strain>
    </source>
</reference>
<keyword evidence="2" id="KW-1185">Reference proteome</keyword>
<evidence type="ECO:0008006" key="3">
    <source>
        <dbReference type="Google" id="ProtNLM"/>
    </source>
</evidence>
<dbReference type="Proteomes" id="UP000830115">
    <property type="component" value="Chromosome"/>
</dbReference>
<evidence type="ECO:0000313" key="1">
    <source>
        <dbReference type="EMBL" id="UQA95611.1"/>
    </source>
</evidence>
<organism evidence="1 2">
    <name type="scientific">Streptomyces halobius</name>
    <dbReference type="NCBI Taxonomy" id="2879846"/>
    <lineage>
        <taxon>Bacteria</taxon>
        <taxon>Bacillati</taxon>
        <taxon>Actinomycetota</taxon>
        <taxon>Actinomycetes</taxon>
        <taxon>Kitasatosporales</taxon>
        <taxon>Streptomycetaceae</taxon>
        <taxon>Streptomyces</taxon>
    </lineage>
</organism>
<sequence length="125" mass="13751">MSVEVRIDPGRISRLLRLRGGLAERGLRKRTEKVARIAQRKAPGTMGAYLSWKIQSGPRGLQGVIVCDHPAVHYVLNGTRPHVIRPRRAKALRFDSGGRTAFAKVVHHPGTSANDFMGEALRAGH</sequence>
<accession>A0ABY4MH15</accession>
<gene>
    <name evidence="1" type="ORF">K9S39_30485</name>
</gene>
<dbReference type="RefSeq" id="WP_248866524.1">
    <property type="nucleotide sequence ID" value="NZ_CP086322.1"/>
</dbReference>
<evidence type="ECO:0000313" key="2">
    <source>
        <dbReference type="Proteomes" id="UP000830115"/>
    </source>
</evidence>
<protein>
    <recommendedName>
        <fullName evidence="3">HK97 gp10 family phage protein</fullName>
    </recommendedName>
</protein>
<proteinExistence type="predicted"/>
<name>A0ABY4MH15_9ACTN</name>